<dbReference type="GO" id="GO:0019853">
    <property type="term" value="P:L-ascorbic acid biosynthetic process"/>
    <property type="evidence" value="ECO:0007669"/>
    <property type="project" value="TreeGrafter"/>
</dbReference>
<proteinExistence type="inferred from homology"/>
<evidence type="ECO:0000313" key="5">
    <source>
        <dbReference type="EMBL" id="SUD69383.1"/>
    </source>
</evidence>
<dbReference type="EMBL" id="UGUY01000001">
    <property type="protein sequence ID" value="SUD69383.1"/>
    <property type="molecule type" value="Genomic_DNA"/>
</dbReference>
<dbReference type="AlphaFoldDB" id="A0A379KMZ0"/>
<feature type="active site" description="Proton donor/acceptor" evidence="2">
    <location>
        <position position="198"/>
    </location>
</feature>
<keyword evidence="5" id="KW-0378">Hydrolase</keyword>
<protein>
    <submittedName>
        <fullName evidence="5">Gluconolactonase</fullName>
        <ecNumber evidence="5">3.1.1.17</ecNumber>
    </submittedName>
</protein>
<gene>
    <name evidence="5" type="primary">gnl_2</name>
    <name evidence="5" type="ORF">NCTC7914_03526</name>
</gene>
<comment type="similarity">
    <text evidence="1">Belongs to the SMP-30/CGR1 family.</text>
</comment>
<organism evidence="5 6">
    <name type="scientific">Pseudomonas putida</name>
    <name type="common">Arthrobacter siderocapsulatus</name>
    <dbReference type="NCBI Taxonomy" id="303"/>
    <lineage>
        <taxon>Bacteria</taxon>
        <taxon>Pseudomonadati</taxon>
        <taxon>Pseudomonadota</taxon>
        <taxon>Gammaproteobacteria</taxon>
        <taxon>Pseudomonadales</taxon>
        <taxon>Pseudomonadaceae</taxon>
        <taxon>Pseudomonas</taxon>
    </lineage>
</organism>
<name>A0A379KMZ0_PSEPU</name>
<feature type="domain" description="SMP-30/Gluconolactonase/LRE-like region" evidence="4">
    <location>
        <begin position="15"/>
        <end position="256"/>
    </location>
</feature>
<evidence type="ECO:0000313" key="6">
    <source>
        <dbReference type="Proteomes" id="UP000254602"/>
    </source>
</evidence>
<dbReference type="PRINTS" id="PR01790">
    <property type="entry name" value="SMP30FAMILY"/>
</dbReference>
<keyword evidence="3" id="KW-0862">Zinc</keyword>
<dbReference type="Pfam" id="PF08450">
    <property type="entry name" value="SGL"/>
    <property type="match status" value="1"/>
</dbReference>
<feature type="binding site" evidence="3">
    <location>
        <position position="100"/>
    </location>
    <ligand>
        <name>substrate</name>
    </ligand>
</feature>
<feature type="binding site" evidence="3">
    <location>
        <position position="102"/>
    </location>
    <ligand>
        <name>substrate</name>
    </ligand>
</feature>
<dbReference type="RefSeq" id="WP_115274572.1">
    <property type="nucleotide sequence ID" value="NZ_UGUY01000001.1"/>
</dbReference>
<dbReference type="InterPro" id="IPR011042">
    <property type="entry name" value="6-blade_b-propeller_TolB-like"/>
</dbReference>
<evidence type="ECO:0000256" key="2">
    <source>
        <dbReference type="PIRSR" id="PIRSR605511-1"/>
    </source>
</evidence>
<dbReference type="Proteomes" id="UP000254602">
    <property type="component" value="Unassembled WGS sequence"/>
</dbReference>
<comment type="cofactor">
    <cofactor evidence="3">
        <name>Zn(2+)</name>
        <dbReference type="ChEBI" id="CHEBI:29105"/>
    </cofactor>
    <text evidence="3">Binds 1 divalent metal cation per subunit.</text>
</comment>
<evidence type="ECO:0000256" key="1">
    <source>
        <dbReference type="ARBA" id="ARBA00008853"/>
    </source>
</evidence>
<dbReference type="InterPro" id="IPR005511">
    <property type="entry name" value="SMP-30"/>
</dbReference>
<evidence type="ECO:0000256" key="3">
    <source>
        <dbReference type="PIRSR" id="PIRSR605511-2"/>
    </source>
</evidence>
<dbReference type="SUPFAM" id="SSF63829">
    <property type="entry name" value="Calcium-dependent phosphotriesterase"/>
    <property type="match status" value="1"/>
</dbReference>
<feature type="binding site" evidence="3">
    <location>
        <position position="198"/>
    </location>
    <ligand>
        <name>a divalent metal cation</name>
        <dbReference type="ChEBI" id="CHEBI:60240"/>
    </ligand>
</feature>
<dbReference type="InterPro" id="IPR013658">
    <property type="entry name" value="SGL"/>
</dbReference>
<dbReference type="PANTHER" id="PTHR10907">
    <property type="entry name" value="REGUCALCIN"/>
    <property type="match status" value="1"/>
</dbReference>
<sequence>MNETLSCVVRQPSELGECPVWSVREQVLYWADILGGRLHRLDPRDGSVSTLQLPEELGCFGLREQGGFIVALRSGIYLLDAHGQLGERLAENPTGAEHSRFNDGRVDPWGRFWAGTLWQPRDRNGGQLLRVDAEHRAQVMAGDVMVSNGLAFSPDRAWAYHSDTPNHVLYRYPLDEDGQPGPRQLLREFARGSGGRPDGAAFDSAGCYWSAQFDGGRVLRLSPDGQVLDEIQLPTRWPTMVAFGGEDLSTLYITSSRENRSAEELADWPLSGCVFATRVNVPGCAEPLFAG</sequence>
<feature type="binding site" evidence="3">
    <location>
        <position position="17"/>
    </location>
    <ligand>
        <name>a divalent metal cation</name>
        <dbReference type="ChEBI" id="CHEBI:60240"/>
    </ligand>
</feature>
<dbReference type="EC" id="3.1.1.17" evidence="5"/>
<dbReference type="GO" id="GO:0004341">
    <property type="term" value="F:gluconolactonase activity"/>
    <property type="evidence" value="ECO:0007669"/>
    <property type="project" value="UniProtKB-EC"/>
</dbReference>
<feature type="binding site" evidence="3">
    <location>
        <position position="148"/>
    </location>
    <ligand>
        <name>a divalent metal cation</name>
        <dbReference type="ChEBI" id="CHEBI:60240"/>
    </ligand>
</feature>
<accession>A0A379KMZ0</accession>
<dbReference type="PANTHER" id="PTHR10907:SF47">
    <property type="entry name" value="REGUCALCIN"/>
    <property type="match status" value="1"/>
</dbReference>
<dbReference type="GO" id="GO:0005509">
    <property type="term" value="F:calcium ion binding"/>
    <property type="evidence" value="ECO:0007669"/>
    <property type="project" value="TreeGrafter"/>
</dbReference>
<reference evidence="5 6" key="1">
    <citation type="submission" date="2018-06" db="EMBL/GenBank/DDBJ databases">
        <authorList>
            <consortium name="Pathogen Informatics"/>
            <person name="Doyle S."/>
        </authorList>
    </citation>
    <scope>NUCLEOTIDE SEQUENCE [LARGE SCALE GENOMIC DNA]</scope>
    <source>
        <strain evidence="5 6">NCTC7914</strain>
    </source>
</reference>
<keyword evidence="3" id="KW-0479">Metal-binding</keyword>
<dbReference type="Gene3D" id="2.120.10.30">
    <property type="entry name" value="TolB, C-terminal domain"/>
    <property type="match status" value="1"/>
</dbReference>
<evidence type="ECO:0000259" key="4">
    <source>
        <dbReference type="Pfam" id="PF08450"/>
    </source>
</evidence>